<sequence>RQTLFVRYCPNFIYAFTQGQEKLRLDSNAQLKYRNSWACTALFSSESYLVNAERDNLGIVARVITLDGLTYTVDGTHSEQIKAFTGKNYGYIGSLLAEHLLASDSAEILQQFQDVREELLELFPETCSLSERLAMNYAMIITTSVMLSTLGIQTNTEILKQMCVLLHGEITEEAHPGKNLVCRIFNYISCSYKMLEGIKWTLDREKKPIKVEILESTFEQILEQIGATDKKTAVRVLLDEGYLVTPEKNRIKAKISIDGVVSYGYRFCYPKIDEAFGPVNDAVYTYKRQSLGPMQIMEEREAAYGRDYQITDQPKPIEGKLFLL</sequence>
<protein>
    <submittedName>
        <fullName evidence="1">Uncharacterized protein</fullName>
    </submittedName>
</protein>
<evidence type="ECO:0000313" key="1">
    <source>
        <dbReference type="EMBL" id="ERJ88159.1"/>
    </source>
</evidence>
<comment type="caution">
    <text evidence="1">The sequence shown here is derived from an EMBL/GenBank/DDBJ whole genome shotgun (WGS) entry which is preliminary data.</text>
</comment>
<dbReference type="AlphaFoldDB" id="U2LFD4"/>
<name>U2LFD4_9FIRM</name>
<accession>U2LFD4</accession>
<dbReference type="EMBL" id="AWVF01000414">
    <property type="protein sequence ID" value="ERJ88159.1"/>
    <property type="molecule type" value="Genomic_DNA"/>
</dbReference>
<organism evidence="1 2">
    <name type="scientific">Ruminococcus callidus ATCC 27760</name>
    <dbReference type="NCBI Taxonomy" id="411473"/>
    <lineage>
        <taxon>Bacteria</taxon>
        <taxon>Bacillati</taxon>
        <taxon>Bacillota</taxon>
        <taxon>Clostridia</taxon>
        <taxon>Eubacteriales</taxon>
        <taxon>Oscillospiraceae</taxon>
        <taxon>Ruminococcus</taxon>
    </lineage>
</organism>
<proteinExistence type="predicted"/>
<gene>
    <name evidence="1" type="ORF">RUMCAL_03153</name>
</gene>
<dbReference type="STRING" id="411473.RUMCAL_03153"/>
<feature type="non-terminal residue" evidence="1">
    <location>
        <position position="1"/>
    </location>
</feature>
<evidence type="ECO:0000313" key="2">
    <source>
        <dbReference type="Proteomes" id="UP000016662"/>
    </source>
</evidence>
<dbReference type="HOGENOM" id="CLU_856669_0_0_9"/>
<dbReference type="eggNOG" id="COG5519">
    <property type="taxonomic scope" value="Bacteria"/>
</dbReference>
<dbReference type="PATRIC" id="fig|411473.3.peg.2641"/>
<keyword evidence="2" id="KW-1185">Reference proteome</keyword>
<dbReference type="Proteomes" id="UP000016662">
    <property type="component" value="Unassembled WGS sequence"/>
</dbReference>
<reference evidence="1 2" key="1">
    <citation type="submission" date="2013-07" db="EMBL/GenBank/DDBJ databases">
        <authorList>
            <person name="Weinstock G."/>
            <person name="Sodergren E."/>
            <person name="Wylie T."/>
            <person name="Fulton L."/>
            <person name="Fulton R."/>
            <person name="Fronick C."/>
            <person name="O'Laughlin M."/>
            <person name="Godfrey J."/>
            <person name="Miner T."/>
            <person name="Herter B."/>
            <person name="Appelbaum E."/>
            <person name="Cordes M."/>
            <person name="Lek S."/>
            <person name="Wollam A."/>
            <person name="Pepin K.H."/>
            <person name="Palsikar V.B."/>
            <person name="Mitreva M."/>
            <person name="Wilson R.K."/>
        </authorList>
    </citation>
    <scope>NUCLEOTIDE SEQUENCE [LARGE SCALE GENOMIC DNA]</scope>
    <source>
        <strain evidence="1 2">ATCC 27760</strain>
    </source>
</reference>